<dbReference type="OrthoDB" id="9805460at2"/>
<dbReference type="GO" id="GO:0005829">
    <property type="term" value="C:cytosol"/>
    <property type="evidence" value="ECO:0007669"/>
    <property type="project" value="TreeGrafter"/>
</dbReference>
<dbReference type="InterPro" id="IPR001227">
    <property type="entry name" value="Ac_transferase_dom_sf"/>
</dbReference>
<dbReference type="SMART" id="SM00827">
    <property type="entry name" value="PKS_AT"/>
    <property type="match status" value="1"/>
</dbReference>
<dbReference type="EMBL" id="QYZD01000002">
    <property type="protein sequence ID" value="RJG25976.1"/>
    <property type="molecule type" value="Genomic_DNA"/>
</dbReference>
<dbReference type="GO" id="GO:0006633">
    <property type="term" value="P:fatty acid biosynthetic process"/>
    <property type="evidence" value="ECO:0007669"/>
    <property type="project" value="TreeGrafter"/>
</dbReference>
<dbReference type="GO" id="GO:0004314">
    <property type="term" value="F:[acyl-carrier-protein] S-malonyltransferase activity"/>
    <property type="evidence" value="ECO:0007669"/>
    <property type="project" value="UniProtKB-EC"/>
</dbReference>
<dbReference type="InterPro" id="IPR014043">
    <property type="entry name" value="Acyl_transferase_dom"/>
</dbReference>
<keyword evidence="3" id="KW-0012">Acyltransferase</keyword>
<dbReference type="SUPFAM" id="SSF55048">
    <property type="entry name" value="Probable ACP-binding domain of malonyl-CoA ACP transacylase"/>
    <property type="match status" value="1"/>
</dbReference>
<comment type="caution">
    <text evidence="6">The sequence shown here is derived from an EMBL/GenBank/DDBJ whole genome shotgun (WGS) entry which is preliminary data.</text>
</comment>
<keyword evidence="2 6" id="KW-0808">Transferase</keyword>
<evidence type="ECO:0000256" key="2">
    <source>
        <dbReference type="ARBA" id="ARBA00022679"/>
    </source>
</evidence>
<sequence length="417" mass="46949">MEKFAFLFPGQGTQFLQMGKAFYENYPIAKQTFEEASEVSGQDMANLCFHGSVSSMNEFANMQLAILTAEIAIFRAYMNDYGVYPQFAVGHSIGEYAALVSAGAMTFADAITIMMKRGELVSRIIDKNTGHMAIIEQASSQMIEECIKAANAQESVYISCFNSGSQYAISGWNDKLEAVEQMLLEKGAIVSPLLHSPPIHSPLMNEICMEYLDFMNGFEFYPFRFPVISNYTGAPLSNPAQIAQTLTYHLISPVLFTSATNLFHKYGVTATIEMSPKLLLSELINEDRPAITTYCYGLVQDKQKLDALFHSDPNFAKDMPNFAGRCLSILVSTENKNQNQNEYKEVVQIYEKIKEKYNEQQRIHVGATTDPQAEMLDMLIAALRMKRLEPRQLKNCVKTLLDETNSFYRFANVYNAL</sequence>
<dbReference type="InterPro" id="IPR050858">
    <property type="entry name" value="Mal-CoA-ACP_Trans/PKS_FabD"/>
</dbReference>
<evidence type="ECO:0000313" key="6">
    <source>
        <dbReference type="EMBL" id="RJG25976.1"/>
    </source>
</evidence>
<dbReference type="InterPro" id="IPR016035">
    <property type="entry name" value="Acyl_Trfase/lysoPLipase"/>
</dbReference>
<reference evidence="6 7" key="1">
    <citation type="submission" date="2018-09" db="EMBL/GenBank/DDBJ databases">
        <title>Paenibacillus SK2017-BO5.</title>
        <authorList>
            <person name="Piskunova J.V."/>
            <person name="Dubiley S.A."/>
            <person name="Severinov K.V."/>
        </authorList>
    </citation>
    <scope>NUCLEOTIDE SEQUENCE [LARGE SCALE GENOMIC DNA]</scope>
    <source>
        <strain evidence="6 7">BO5</strain>
    </source>
</reference>
<evidence type="ECO:0000256" key="1">
    <source>
        <dbReference type="ARBA" id="ARBA00013258"/>
    </source>
</evidence>
<feature type="domain" description="Malonyl-CoA:ACP transacylase (MAT)" evidence="5">
    <location>
        <begin position="7"/>
        <end position="303"/>
    </location>
</feature>
<organism evidence="6 7">
    <name type="scientific">Paenibacillus thiaminolyticus</name>
    <name type="common">Bacillus thiaminolyticus</name>
    <dbReference type="NCBI Taxonomy" id="49283"/>
    <lineage>
        <taxon>Bacteria</taxon>
        <taxon>Bacillati</taxon>
        <taxon>Bacillota</taxon>
        <taxon>Bacilli</taxon>
        <taxon>Bacillales</taxon>
        <taxon>Paenibacillaceae</taxon>
        <taxon>Paenibacillus</taxon>
    </lineage>
</organism>
<gene>
    <name evidence="6" type="ORF">DQX05_03500</name>
</gene>
<evidence type="ECO:0000256" key="3">
    <source>
        <dbReference type="ARBA" id="ARBA00023315"/>
    </source>
</evidence>
<dbReference type="Gene3D" id="3.30.70.250">
    <property type="entry name" value="Malonyl-CoA ACP transacylase, ACP-binding"/>
    <property type="match status" value="1"/>
</dbReference>
<name>A0A3A3H7G9_PANTH</name>
<evidence type="ECO:0000256" key="4">
    <source>
        <dbReference type="ARBA" id="ARBA00048462"/>
    </source>
</evidence>
<dbReference type="Gene3D" id="3.40.366.10">
    <property type="entry name" value="Malonyl-Coenzyme A Acyl Carrier Protein, domain 2"/>
    <property type="match status" value="1"/>
</dbReference>
<dbReference type="PANTHER" id="PTHR42681">
    <property type="entry name" value="MALONYL-COA-ACYL CARRIER PROTEIN TRANSACYLASE, MITOCHONDRIAL"/>
    <property type="match status" value="1"/>
</dbReference>
<dbReference type="SUPFAM" id="SSF52151">
    <property type="entry name" value="FabD/lysophospholipase-like"/>
    <property type="match status" value="1"/>
</dbReference>
<dbReference type="AlphaFoldDB" id="A0A3A3H7G9"/>
<dbReference type="EC" id="2.3.1.39" evidence="1"/>
<accession>A0A3A3H7G9</accession>
<evidence type="ECO:0000313" key="7">
    <source>
        <dbReference type="Proteomes" id="UP000266177"/>
    </source>
</evidence>
<dbReference type="RefSeq" id="WP_119790922.1">
    <property type="nucleotide sequence ID" value="NZ_QYZD01000002.1"/>
</dbReference>
<evidence type="ECO:0000259" key="5">
    <source>
        <dbReference type="SMART" id="SM00827"/>
    </source>
</evidence>
<comment type="catalytic activity">
    <reaction evidence="4">
        <text>holo-[ACP] + malonyl-CoA = malonyl-[ACP] + CoA</text>
        <dbReference type="Rhea" id="RHEA:41792"/>
        <dbReference type="Rhea" id="RHEA-COMP:9623"/>
        <dbReference type="Rhea" id="RHEA-COMP:9685"/>
        <dbReference type="ChEBI" id="CHEBI:57287"/>
        <dbReference type="ChEBI" id="CHEBI:57384"/>
        <dbReference type="ChEBI" id="CHEBI:64479"/>
        <dbReference type="ChEBI" id="CHEBI:78449"/>
        <dbReference type="EC" id="2.3.1.39"/>
    </reaction>
</comment>
<proteinExistence type="predicted"/>
<dbReference type="PANTHER" id="PTHR42681:SF1">
    <property type="entry name" value="MALONYL-COA-ACYL CARRIER PROTEIN TRANSACYLASE, MITOCHONDRIAL"/>
    <property type="match status" value="1"/>
</dbReference>
<protein>
    <recommendedName>
        <fullName evidence="1">[acyl-carrier-protein] S-malonyltransferase</fullName>
        <ecNumber evidence="1">2.3.1.39</ecNumber>
    </recommendedName>
</protein>
<dbReference type="Proteomes" id="UP000266177">
    <property type="component" value="Unassembled WGS sequence"/>
</dbReference>
<dbReference type="InterPro" id="IPR016036">
    <property type="entry name" value="Malonyl_transacylase_ACP-bd"/>
</dbReference>
<dbReference type="Pfam" id="PF00698">
    <property type="entry name" value="Acyl_transf_1"/>
    <property type="match status" value="1"/>
</dbReference>